<dbReference type="Proteomes" id="UP001501231">
    <property type="component" value="Unassembled WGS sequence"/>
</dbReference>
<evidence type="ECO:0000313" key="2">
    <source>
        <dbReference type="Proteomes" id="UP001501231"/>
    </source>
</evidence>
<organism evidence="1 2">
    <name type="scientific">Actinomadura vinacea</name>
    <dbReference type="NCBI Taxonomy" id="115336"/>
    <lineage>
        <taxon>Bacteria</taxon>
        <taxon>Bacillati</taxon>
        <taxon>Actinomycetota</taxon>
        <taxon>Actinomycetes</taxon>
        <taxon>Streptosporangiales</taxon>
        <taxon>Thermomonosporaceae</taxon>
        <taxon>Actinomadura</taxon>
    </lineage>
</organism>
<dbReference type="EMBL" id="BAAARW010000012">
    <property type="protein sequence ID" value="GAA2422375.1"/>
    <property type="molecule type" value="Genomic_DNA"/>
</dbReference>
<proteinExistence type="predicted"/>
<dbReference type="RefSeq" id="WP_344590282.1">
    <property type="nucleotide sequence ID" value="NZ_BAAARW010000012.1"/>
</dbReference>
<sequence>MDEPSCYLLEFSVGPGGSRLGDVYAASDLAALRETFEGRWGDGYDHVIPYQLMWYGAVLHLWVVQKGRIVEGFVLRPYLRSGDPACDSAGTTWRTASRATLSPRE</sequence>
<protein>
    <submittedName>
        <fullName evidence="1">Uncharacterized protein</fullName>
    </submittedName>
</protein>
<gene>
    <name evidence="1" type="ORF">GCM10010191_37670</name>
</gene>
<comment type="caution">
    <text evidence="1">The sequence shown here is derived from an EMBL/GenBank/DDBJ whole genome shotgun (WGS) entry which is preliminary data.</text>
</comment>
<name>A0ABP5WBI4_9ACTN</name>
<keyword evidence="2" id="KW-1185">Reference proteome</keyword>
<accession>A0ABP5WBI4</accession>
<evidence type="ECO:0000313" key="1">
    <source>
        <dbReference type="EMBL" id="GAA2422375.1"/>
    </source>
</evidence>
<reference evidence="2" key="1">
    <citation type="journal article" date="2019" name="Int. J. Syst. Evol. Microbiol.">
        <title>The Global Catalogue of Microorganisms (GCM) 10K type strain sequencing project: providing services to taxonomists for standard genome sequencing and annotation.</title>
        <authorList>
            <consortium name="The Broad Institute Genomics Platform"/>
            <consortium name="The Broad Institute Genome Sequencing Center for Infectious Disease"/>
            <person name="Wu L."/>
            <person name="Ma J."/>
        </authorList>
    </citation>
    <scope>NUCLEOTIDE SEQUENCE [LARGE SCALE GENOMIC DNA]</scope>
    <source>
        <strain evidence="2">JCM 3325</strain>
    </source>
</reference>